<evidence type="ECO:0000259" key="2">
    <source>
        <dbReference type="Pfam" id="PF06724"/>
    </source>
</evidence>
<reference evidence="3" key="2">
    <citation type="journal article" date="2022" name="BMC Genomics">
        <title>Comparative genome analysis of mycobacteria focusing on tRNA and non-coding RNA.</title>
        <authorList>
            <person name="Behra P.R.K."/>
            <person name="Pettersson B.M.F."/>
            <person name="Ramesh M."/>
            <person name="Das S."/>
            <person name="Dasgupta S."/>
            <person name="Kirsebom L.A."/>
        </authorList>
    </citation>
    <scope>NUCLEOTIDE SEQUENCE</scope>
    <source>
        <strain evidence="3">DSM 44615</strain>
    </source>
</reference>
<keyword evidence="1" id="KW-1133">Transmembrane helix</keyword>
<keyword evidence="4" id="KW-1185">Reference proteome</keyword>
<dbReference type="Proteomes" id="UP001140293">
    <property type="component" value="Unassembled WGS sequence"/>
</dbReference>
<comment type="caution">
    <text evidence="3">The sequence shown here is derived from an EMBL/GenBank/DDBJ whole genome shotgun (WGS) entry which is preliminary data.</text>
</comment>
<feature type="transmembrane region" description="Helical" evidence="1">
    <location>
        <begin position="154"/>
        <end position="176"/>
    </location>
</feature>
<protein>
    <submittedName>
        <fullName evidence="3">DUF1206 domain-containing protein</fullName>
    </submittedName>
</protein>
<reference evidence="3" key="1">
    <citation type="submission" date="2020-07" db="EMBL/GenBank/DDBJ databases">
        <authorList>
            <person name="Pettersson B.M.F."/>
            <person name="Behra P.R.K."/>
            <person name="Ramesh M."/>
            <person name="Das S."/>
            <person name="Dasgupta S."/>
            <person name="Kirsebom L.A."/>
        </authorList>
    </citation>
    <scope>NUCLEOTIDE SEQUENCE</scope>
    <source>
        <strain evidence="3">DSM 44615</strain>
    </source>
</reference>
<name>A0A9X2YJK7_9MYCO</name>
<keyword evidence="1" id="KW-0812">Transmembrane</keyword>
<feature type="domain" description="DUF1206" evidence="2">
    <location>
        <begin position="25"/>
        <end position="91"/>
    </location>
</feature>
<feature type="transmembrane region" description="Helical" evidence="1">
    <location>
        <begin position="114"/>
        <end position="134"/>
    </location>
</feature>
<feature type="transmembrane region" description="Helical" evidence="1">
    <location>
        <begin position="244"/>
        <end position="265"/>
    </location>
</feature>
<feature type="transmembrane region" description="Helical" evidence="1">
    <location>
        <begin position="21"/>
        <end position="42"/>
    </location>
</feature>
<dbReference type="EMBL" id="JACKSJ010000002">
    <property type="protein sequence ID" value="MCV7168304.1"/>
    <property type="molecule type" value="Genomic_DNA"/>
</dbReference>
<dbReference type="AlphaFoldDB" id="A0A9X2YJK7"/>
<sequence>MSARPTQGVVDRATDSDAFEYAARAGFAISGVLHLLVGYIILRIAFGSGGNADQSGALATIGNQTGGKIMLWIAVVGLVALGLWRLAEAVIGSKPGESSGRGQDDSPAWKRGKAVALAIVNFAIAFSAARFATGSGQSSGQQNSGISAQLMQSGWGKLLLVAVGLGVIGVGGYHVYKGVTKKFFKDLRVSGGSGVKAVGIAGYVAKGLVLAGAGILVIVATLQADPAKASGLDAAVKALGEAPFGKFLLMAAAIGIAAFGAYSFVRARYGRM</sequence>
<organism evidence="3 4">
    <name type="scientific">[Mycobacterium] manitobense</name>
    <dbReference type="NCBI Taxonomy" id="190147"/>
    <lineage>
        <taxon>Bacteria</taxon>
        <taxon>Bacillati</taxon>
        <taxon>Actinomycetota</taxon>
        <taxon>Actinomycetes</taxon>
        <taxon>Mycobacteriales</taxon>
        <taxon>Mycobacteriaceae</taxon>
        <taxon>Mycolicibacterium</taxon>
    </lineage>
</organism>
<feature type="domain" description="DUF1206" evidence="2">
    <location>
        <begin position="201"/>
        <end position="270"/>
    </location>
</feature>
<accession>A0A9X2YJK7</accession>
<proteinExistence type="predicted"/>
<feature type="domain" description="DUF1206" evidence="2">
    <location>
        <begin position="114"/>
        <end position="180"/>
    </location>
</feature>
<feature type="transmembrane region" description="Helical" evidence="1">
    <location>
        <begin position="197"/>
        <end position="224"/>
    </location>
</feature>
<feature type="transmembrane region" description="Helical" evidence="1">
    <location>
        <begin position="69"/>
        <end position="93"/>
    </location>
</feature>
<evidence type="ECO:0000256" key="1">
    <source>
        <dbReference type="SAM" id="Phobius"/>
    </source>
</evidence>
<gene>
    <name evidence="3" type="ORF">H7I41_00050</name>
</gene>
<evidence type="ECO:0000313" key="4">
    <source>
        <dbReference type="Proteomes" id="UP001140293"/>
    </source>
</evidence>
<evidence type="ECO:0000313" key="3">
    <source>
        <dbReference type="EMBL" id="MCV7168304.1"/>
    </source>
</evidence>
<dbReference type="InterPro" id="IPR009597">
    <property type="entry name" value="DUF1206"/>
</dbReference>
<keyword evidence="1" id="KW-0472">Membrane</keyword>
<dbReference type="Pfam" id="PF06724">
    <property type="entry name" value="DUF1206"/>
    <property type="match status" value="3"/>
</dbReference>
<dbReference type="RefSeq" id="WP_264010503.1">
    <property type="nucleotide sequence ID" value="NZ_JACKSJ010000002.1"/>
</dbReference>